<accession>A0A5B6W7F5</accession>
<gene>
    <name evidence="1" type="ORF">EPI10_011469</name>
</gene>
<comment type="caution">
    <text evidence="1">The sequence shown here is derived from an EMBL/GenBank/DDBJ whole genome shotgun (WGS) entry which is preliminary data.</text>
</comment>
<dbReference type="SUPFAM" id="SSF56672">
    <property type="entry name" value="DNA/RNA polymerases"/>
    <property type="match status" value="1"/>
</dbReference>
<dbReference type="InterPro" id="IPR043128">
    <property type="entry name" value="Rev_trsase/Diguanyl_cyclase"/>
</dbReference>
<dbReference type="AlphaFoldDB" id="A0A5B6W7F5"/>
<name>A0A5B6W7F5_9ROSI</name>
<sequence>MRLYTDYRFCERNSGMQSSINVNFDSENICIDLNKVLAIVNWKSLKVSTEVYSFLELIGCYRSVATGFSIIVVLLSKLLQKNVSFVWLINANRISNSYKRRSSN</sequence>
<keyword evidence="1" id="KW-0808">Transferase</keyword>
<dbReference type="InterPro" id="IPR043502">
    <property type="entry name" value="DNA/RNA_pol_sf"/>
</dbReference>
<keyword evidence="1" id="KW-0548">Nucleotidyltransferase</keyword>
<keyword evidence="1" id="KW-0695">RNA-directed DNA polymerase</keyword>
<organism evidence="1 2">
    <name type="scientific">Gossypium australe</name>
    <dbReference type="NCBI Taxonomy" id="47621"/>
    <lineage>
        <taxon>Eukaryota</taxon>
        <taxon>Viridiplantae</taxon>
        <taxon>Streptophyta</taxon>
        <taxon>Embryophyta</taxon>
        <taxon>Tracheophyta</taxon>
        <taxon>Spermatophyta</taxon>
        <taxon>Magnoliopsida</taxon>
        <taxon>eudicotyledons</taxon>
        <taxon>Gunneridae</taxon>
        <taxon>Pentapetalae</taxon>
        <taxon>rosids</taxon>
        <taxon>malvids</taxon>
        <taxon>Malvales</taxon>
        <taxon>Malvaceae</taxon>
        <taxon>Malvoideae</taxon>
        <taxon>Gossypium</taxon>
    </lineage>
</organism>
<reference evidence="2" key="1">
    <citation type="journal article" date="2019" name="Plant Biotechnol. J.">
        <title>Genome sequencing of the Australian wild diploid species Gossypium australe highlights disease resistance and delayed gland morphogenesis.</title>
        <authorList>
            <person name="Cai Y."/>
            <person name="Cai X."/>
            <person name="Wang Q."/>
            <person name="Wang P."/>
            <person name="Zhang Y."/>
            <person name="Cai C."/>
            <person name="Xu Y."/>
            <person name="Wang K."/>
            <person name="Zhou Z."/>
            <person name="Wang C."/>
            <person name="Geng S."/>
            <person name="Li B."/>
            <person name="Dong Q."/>
            <person name="Hou Y."/>
            <person name="Wang H."/>
            <person name="Ai P."/>
            <person name="Liu Z."/>
            <person name="Yi F."/>
            <person name="Sun M."/>
            <person name="An G."/>
            <person name="Cheng J."/>
            <person name="Zhang Y."/>
            <person name="Shi Q."/>
            <person name="Xie Y."/>
            <person name="Shi X."/>
            <person name="Chang Y."/>
            <person name="Huang F."/>
            <person name="Chen Y."/>
            <person name="Hong S."/>
            <person name="Mi L."/>
            <person name="Sun Q."/>
            <person name="Zhang L."/>
            <person name="Zhou B."/>
            <person name="Peng R."/>
            <person name="Zhang X."/>
            <person name="Liu F."/>
        </authorList>
    </citation>
    <scope>NUCLEOTIDE SEQUENCE [LARGE SCALE GENOMIC DNA]</scope>
    <source>
        <strain evidence="2">cv. PA1801</strain>
    </source>
</reference>
<protein>
    <submittedName>
        <fullName evidence="1">RNA-directed DNA polymerase-like protein</fullName>
    </submittedName>
</protein>
<proteinExistence type="predicted"/>
<dbReference type="EMBL" id="SMMG02000004">
    <property type="protein sequence ID" value="KAA3477590.1"/>
    <property type="molecule type" value="Genomic_DNA"/>
</dbReference>
<dbReference type="Gene3D" id="3.30.70.270">
    <property type="match status" value="1"/>
</dbReference>
<dbReference type="Proteomes" id="UP000325315">
    <property type="component" value="Unassembled WGS sequence"/>
</dbReference>
<evidence type="ECO:0000313" key="1">
    <source>
        <dbReference type="EMBL" id="KAA3477590.1"/>
    </source>
</evidence>
<dbReference type="GO" id="GO:0003964">
    <property type="term" value="F:RNA-directed DNA polymerase activity"/>
    <property type="evidence" value="ECO:0007669"/>
    <property type="project" value="UniProtKB-KW"/>
</dbReference>
<keyword evidence="2" id="KW-1185">Reference proteome</keyword>
<evidence type="ECO:0000313" key="2">
    <source>
        <dbReference type="Proteomes" id="UP000325315"/>
    </source>
</evidence>